<keyword evidence="2 8" id="KW-0240">DNA-directed RNA polymerase</keyword>
<comment type="catalytic activity">
    <reaction evidence="6">
        <text>RNA(n) + a ribonucleoside 5'-triphosphate = RNA(n+1) + diphosphate</text>
        <dbReference type="Rhea" id="RHEA:21248"/>
        <dbReference type="Rhea" id="RHEA-COMP:14527"/>
        <dbReference type="Rhea" id="RHEA-COMP:17342"/>
        <dbReference type="ChEBI" id="CHEBI:33019"/>
        <dbReference type="ChEBI" id="CHEBI:61557"/>
        <dbReference type="ChEBI" id="CHEBI:140395"/>
        <dbReference type="EC" id="2.7.7.6"/>
    </reaction>
</comment>
<keyword evidence="5" id="KW-0804">Transcription</keyword>
<dbReference type="AlphaFoldDB" id="G2DG99"/>
<keyword evidence="3 8" id="KW-0808">Transferase</keyword>
<comment type="caution">
    <text evidence="8">The sequence shown here is derived from an EMBL/GenBank/DDBJ whole genome shotgun (WGS) entry which is preliminary data.</text>
</comment>
<dbReference type="EC" id="2.7.7.6" evidence="1"/>
<dbReference type="CDD" id="cd02655">
    <property type="entry name" value="RNAP_beta'_C"/>
    <property type="match status" value="1"/>
</dbReference>
<evidence type="ECO:0000313" key="8">
    <source>
        <dbReference type="EMBL" id="EGV50351.1"/>
    </source>
</evidence>
<evidence type="ECO:0000256" key="5">
    <source>
        <dbReference type="ARBA" id="ARBA00023163"/>
    </source>
</evidence>
<evidence type="ECO:0000256" key="4">
    <source>
        <dbReference type="ARBA" id="ARBA00022695"/>
    </source>
</evidence>
<evidence type="ECO:0000313" key="9">
    <source>
        <dbReference type="Proteomes" id="UP000004491"/>
    </source>
</evidence>
<dbReference type="Gene3D" id="1.10.150.390">
    <property type="match status" value="1"/>
</dbReference>
<dbReference type="PANTHER" id="PTHR19376:SF54">
    <property type="entry name" value="DNA-DIRECTED RNA POLYMERASE SUBUNIT BETA"/>
    <property type="match status" value="1"/>
</dbReference>
<evidence type="ECO:0000256" key="1">
    <source>
        <dbReference type="ARBA" id="ARBA00012418"/>
    </source>
</evidence>
<dbReference type="Proteomes" id="UP000004491">
    <property type="component" value="Unassembled WGS sequence"/>
</dbReference>
<organism evidence="8 9">
    <name type="scientific">endosymbiont of Riftia pachyptila</name>
    <name type="common">vent Ph05</name>
    <dbReference type="NCBI Taxonomy" id="1048808"/>
    <lineage>
        <taxon>Bacteria</taxon>
        <taxon>Pseudomonadati</taxon>
        <taxon>Pseudomonadota</taxon>
        <taxon>Gammaproteobacteria</taxon>
        <taxon>sulfur-oxidizing symbionts</taxon>
    </lineage>
</organism>
<gene>
    <name evidence="8" type="primary">rpoC</name>
    <name evidence="8" type="ORF">Rifp1Sym_di00040</name>
</gene>
<dbReference type="InterPro" id="IPR045867">
    <property type="entry name" value="DNA-dir_RpoC_beta_prime"/>
</dbReference>
<dbReference type="EMBL" id="AFOC01000088">
    <property type="protein sequence ID" value="EGV50351.1"/>
    <property type="molecule type" value="Genomic_DNA"/>
</dbReference>
<dbReference type="PANTHER" id="PTHR19376">
    <property type="entry name" value="DNA-DIRECTED RNA POLYMERASE"/>
    <property type="match status" value="1"/>
</dbReference>
<dbReference type="GO" id="GO:0006351">
    <property type="term" value="P:DNA-templated transcription"/>
    <property type="evidence" value="ECO:0007669"/>
    <property type="project" value="InterPro"/>
</dbReference>
<dbReference type="GO" id="GO:0003899">
    <property type="term" value="F:DNA-directed RNA polymerase activity"/>
    <property type="evidence" value="ECO:0007669"/>
    <property type="project" value="UniProtKB-EC"/>
</dbReference>
<protein>
    <recommendedName>
        <fullName evidence="1">DNA-directed RNA polymerase</fullName>
        <ecNumber evidence="1">2.7.7.6</ecNumber>
    </recommendedName>
</protein>
<keyword evidence="4 8" id="KW-0548">Nucleotidyltransferase</keyword>
<accession>G2DG99</accession>
<dbReference type="GO" id="GO:0003677">
    <property type="term" value="F:DNA binding"/>
    <property type="evidence" value="ECO:0007669"/>
    <property type="project" value="InterPro"/>
</dbReference>
<dbReference type="SUPFAM" id="SSF64484">
    <property type="entry name" value="beta and beta-prime subunits of DNA dependent RNA-polymerase"/>
    <property type="match status" value="1"/>
</dbReference>
<dbReference type="GO" id="GO:0000428">
    <property type="term" value="C:DNA-directed RNA polymerase complex"/>
    <property type="evidence" value="ECO:0007669"/>
    <property type="project" value="UniProtKB-KW"/>
</dbReference>
<reference evidence="8" key="1">
    <citation type="journal article" date="2011" name="ISME J.">
        <title>The endosymbionts of the deep-sea tubeworms Riftia pachyptila and Tevnia jerichonana share an identical physiology as revealed by proteogenomic analyses.</title>
        <authorList>
            <person name="Gardebrecht A."/>
            <person name="Markert S."/>
            <person name="Felbeck H."/>
            <person name="Thuermer A."/>
            <person name="Albrecht D."/>
            <person name="Wollherr A."/>
            <person name="Kabisch J."/>
            <person name="Lehmann R."/>
            <person name="Daniel R."/>
            <person name="Liesegang H."/>
            <person name="Hecker M."/>
            <person name="Sievert S.M."/>
            <person name="Schweder T."/>
        </authorList>
    </citation>
    <scope>NUCLEOTIDE SEQUENCE [LARGE SCALE GENOMIC DNA]</scope>
</reference>
<evidence type="ECO:0000256" key="3">
    <source>
        <dbReference type="ARBA" id="ARBA00022679"/>
    </source>
</evidence>
<dbReference type="Gene3D" id="1.10.1790.20">
    <property type="match status" value="1"/>
</dbReference>
<keyword evidence="9" id="KW-1185">Reference proteome</keyword>
<dbReference type="InterPro" id="IPR007081">
    <property type="entry name" value="RNA_pol_Rpb1_5"/>
</dbReference>
<dbReference type="PATRIC" id="fig|1048808.3.peg.2678"/>
<evidence type="ECO:0000259" key="7">
    <source>
        <dbReference type="Pfam" id="PF04998"/>
    </source>
</evidence>
<dbReference type="Gene3D" id="2.40.50.100">
    <property type="match status" value="1"/>
</dbReference>
<name>G2DG99_9GAMM</name>
<feature type="domain" description="RNA polymerase Rpb1" evidence="7">
    <location>
        <begin position="60"/>
        <end position="207"/>
    </location>
</feature>
<sequence length="297" mass="33303">MCRMVPQWALVTCWRVFPQESSKTRDITGGLPRVADLFEARKPKDQAILAEATGTVSFGKDTKGKQRLVVTDSEGEQHEELIPKWRHVNVFEGEHVVKGDVISDGELNSHDILRLKGVTDLAEYLVKEIQDVYRLQGVKINDKHIEVIIRQMLRKVEVVSSGDSKYLKGEQVEKASLLEEAEQLRKDGKHPALYEPLLLGITKASLATESFISAASFQETTRVLTEAAVRGSSDSLNGLKENVIVGRLIPAGTGLSYHKDRRRKRMEATMEEESKPELVVEEVEQAFKEALNTPEVE</sequence>
<evidence type="ECO:0000256" key="2">
    <source>
        <dbReference type="ARBA" id="ARBA00022478"/>
    </source>
</evidence>
<dbReference type="Pfam" id="PF04998">
    <property type="entry name" value="RNA_pol_Rpb1_5"/>
    <property type="match status" value="1"/>
</dbReference>
<dbReference type="FunFam" id="1.10.150.390:FF:000002">
    <property type="entry name" value="DNA-directed RNA polymerase subunit beta"/>
    <property type="match status" value="1"/>
</dbReference>
<evidence type="ECO:0000256" key="6">
    <source>
        <dbReference type="ARBA" id="ARBA00048552"/>
    </source>
</evidence>
<proteinExistence type="predicted"/>